<dbReference type="EMBL" id="JAHDVG010000472">
    <property type="protein sequence ID" value="KAH1179200.1"/>
    <property type="molecule type" value="Genomic_DNA"/>
</dbReference>
<accession>A0A9D3XHF4</accession>
<name>A0A9D3XHF4_9SAUR</name>
<protein>
    <submittedName>
        <fullName evidence="1">Uncharacterized protein</fullName>
    </submittedName>
</protein>
<keyword evidence="2" id="KW-1185">Reference proteome</keyword>
<reference evidence="1" key="1">
    <citation type="submission" date="2021-09" db="EMBL/GenBank/DDBJ databases">
        <title>The genome of Mauremys mutica provides insights into the evolution of semi-aquatic lifestyle.</title>
        <authorList>
            <person name="Gong S."/>
            <person name="Gao Y."/>
        </authorList>
    </citation>
    <scope>NUCLEOTIDE SEQUENCE</scope>
    <source>
        <strain evidence="1">MM-2020</strain>
        <tissue evidence="1">Muscle</tissue>
    </source>
</reference>
<dbReference type="Proteomes" id="UP000827986">
    <property type="component" value="Unassembled WGS sequence"/>
</dbReference>
<comment type="caution">
    <text evidence="1">The sequence shown here is derived from an EMBL/GenBank/DDBJ whole genome shotgun (WGS) entry which is preliminary data.</text>
</comment>
<proteinExistence type="predicted"/>
<organism evidence="1 2">
    <name type="scientific">Mauremys mutica</name>
    <name type="common">yellowpond turtle</name>
    <dbReference type="NCBI Taxonomy" id="74926"/>
    <lineage>
        <taxon>Eukaryota</taxon>
        <taxon>Metazoa</taxon>
        <taxon>Chordata</taxon>
        <taxon>Craniata</taxon>
        <taxon>Vertebrata</taxon>
        <taxon>Euteleostomi</taxon>
        <taxon>Archelosauria</taxon>
        <taxon>Testudinata</taxon>
        <taxon>Testudines</taxon>
        <taxon>Cryptodira</taxon>
        <taxon>Durocryptodira</taxon>
        <taxon>Testudinoidea</taxon>
        <taxon>Geoemydidae</taxon>
        <taxon>Geoemydinae</taxon>
        <taxon>Mauremys</taxon>
    </lineage>
</organism>
<gene>
    <name evidence="1" type="ORF">KIL84_021783</name>
</gene>
<evidence type="ECO:0000313" key="1">
    <source>
        <dbReference type="EMBL" id="KAH1179200.1"/>
    </source>
</evidence>
<evidence type="ECO:0000313" key="2">
    <source>
        <dbReference type="Proteomes" id="UP000827986"/>
    </source>
</evidence>
<sequence>MYVTFKVRLNHALAGRQQSCTDWELENIRLSRSQEIFNFYDRRPEIQQATACSWLKVPASKHLKLCVSVPPLSLDEQNQKLSDDGKAVGVHCPAGTTYVIMEK</sequence>
<dbReference type="AlphaFoldDB" id="A0A9D3XHF4"/>